<dbReference type="VEuPathDB" id="PlasmoDB:PocGH01_09047600"/>
<keyword evidence="6" id="KW-0808">Transferase</keyword>
<name>A0A1C3KT62_PLAOA</name>
<keyword evidence="4" id="KW-0812">Transmembrane</keyword>
<sequence>MKSEIRKIEHVYGIEYISEKKEKKKNVFFVILAFSLYYMYYLYEGCKKGFFLLDELQILLFVAYLSFIVAYLNNHHLEKLFLVNNVGVQIERKTWYHRQLQFICLKDIRSVFINEAIYIFEICPYLCITLKSNKFIVLFEHFNLGMKSLVQIYRDMQRVIFCSDNKILKDVKATYVKRGKENEEEQNGIEEGQSGSWDDPNCSPPSDSHQPNNNPSSEEDNIFKLLNFSSCESYKIDNKIREANKIKTFDIYMSKKLALEIMNS</sequence>
<dbReference type="AlphaFoldDB" id="A0A1C3KT62"/>
<reference evidence="6 7" key="1">
    <citation type="submission" date="2016-06" db="EMBL/GenBank/DDBJ databases">
        <authorList>
            <consortium name="Pathogen Informatics"/>
        </authorList>
    </citation>
    <scope>NUCLEOTIDE SEQUENCE [LARGE SCALE GENOMIC DNA]</scope>
    <source>
        <strain evidence="6">PowCR01</strain>
    </source>
</reference>
<dbReference type="InterPro" id="IPR044215">
    <property type="entry name" value="PIG-H"/>
</dbReference>
<dbReference type="PANTHER" id="PTHR15231">
    <property type="entry name" value="PHOSPHATIDYLINOSITOL N-ACETYLGLUCOSAMINYLTRANSFERASE SUBUNIT H"/>
    <property type="match status" value="1"/>
</dbReference>
<dbReference type="Pfam" id="PF10181">
    <property type="entry name" value="PIG-H"/>
    <property type="match status" value="1"/>
</dbReference>
<dbReference type="GO" id="GO:0000506">
    <property type="term" value="C:glycosylphosphatidylinositol-N-acetylglucosaminyltransferase (GPI-GnT) complex"/>
    <property type="evidence" value="ECO:0007669"/>
    <property type="project" value="InterPro"/>
</dbReference>
<dbReference type="Proteomes" id="UP000243200">
    <property type="component" value="Chromosome 9"/>
</dbReference>
<dbReference type="UniPathway" id="UPA00196"/>
<dbReference type="PANTHER" id="PTHR15231:SF1">
    <property type="entry name" value="PHOSPHATIDYLINOSITOL N-ACETYLGLUCOSAMINYLTRANSFERASE SUBUNIT H"/>
    <property type="match status" value="1"/>
</dbReference>
<evidence type="ECO:0000259" key="5">
    <source>
        <dbReference type="Pfam" id="PF10181"/>
    </source>
</evidence>
<evidence type="ECO:0000256" key="3">
    <source>
        <dbReference type="SAM" id="MobiDB-lite"/>
    </source>
</evidence>
<comment type="pathway">
    <text evidence="1">Glycolipid biosynthesis; glycosylphosphatidylinositol-anchor biosynthesis.</text>
</comment>
<evidence type="ECO:0000256" key="4">
    <source>
        <dbReference type="SAM" id="Phobius"/>
    </source>
</evidence>
<accession>A0A1C3KT62</accession>
<protein>
    <submittedName>
        <fullName evidence="6">Phosphatidylinositol N-acetylglucosaminyltransferase subunit H, putative</fullName>
    </submittedName>
</protein>
<evidence type="ECO:0000313" key="6">
    <source>
        <dbReference type="EMBL" id="SBT77291.1"/>
    </source>
</evidence>
<keyword evidence="4" id="KW-0472">Membrane</keyword>
<dbReference type="GO" id="GO:0016757">
    <property type="term" value="F:glycosyltransferase activity"/>
    <property type="evidence" value="ECO:0007669"/>
    <property type="project" value="UniProtKB-KW"/>
</dbReference>
<feature type="domain" description="Phosphatidylinositol N-acetylglucosaminyltransferase subunit H conserved" evidence="5">
    <location>
        <begin position="80"/>
        <end position="140"/>
    </location>
</feature>
<evidence type="ECO:0000256" key="2">
    <source>
        <dbReference type="ARBA" id="ARBA00009610"/>
    </source>
</evidence>
<dbReference type="EMBL" id="LT594513">
    <property type="protein sequence ID" value="SBT77291.1"/>
    <property type="molecule type" value="Genomic_DNA"/>
</dbReference>
<feature type="transmembrane region" description="Helical" evidence="4">
    <location>
        <begin position="26"/>
        <end position="43"/>
    </location>
</feature>
<dbReference type="InterPro" id="IPR019328">
    <property type="entry name" value="PIGH-H_dom"/>
</dbReference>
<proteinExistence type="inferred from homology"/>
<dbReference type="VEuPathDB" id="PlasmoDB:POWCR01_090042800"/>
<dbReference type="OrthoDB" id="6256716at2759"/>
<feature type="compositionally biased region" description="Polar residues" evidence="3">
    <location>
        <begin position="204"/>
        <end position="216"/>
    </location>
</feature>
<evidence type="ECO:0000313" key="7">
    <source>
        <dbReference type="Proteomes" id="UP000243200"/>
    </source>
</evidence>
<feature type="region of interest" description="Disordered" evidence="3">
    <location>
        <begin position="179"/>
        <end position="217"/>
    </location>
</feature>
<feature type="transmembrane region" description="Helical" evidence="4">
    <location>
        <begin position="49"/>
        <end position="72"/>
    </location>
</feature>
<keyword evidence="4" id="KW-1133">Transmembrane helix</keyword>
<evidence type="ECO:0000256" key="1">
    <source>
        <dbReference type="ARBA" id="ARBA00004687"/>
    </source>
</evidence>
<gene>
    <name evidence="6" type="primary">PowCR01_090042800</name>
    <name evidence="6" type="ORF">POWCR01_090042800</name>
</gene>
<dbReference type="GO" id="GO:0006506">
    <property type="term" value="P:GPI anchor biosynthetic process"/>
    <property type="evidence" value="ECO:0007669"/>
    <property type="project" value="UniProtKB-UniPathway"/>
</dbReference>
<keyword evidence="6" id="KW-0328">Glycosyltransferase</keyword>
<comment type="similarity">
    <text evidence="2">Belongs to the PIGH family.</text>
</comment>
<organism evidence="6 7">
    <name type="scientific">Plasmodium ovale</name>
    <name type="common">malaria parasite P. ovale</name>
    <dbReference type="NCBI Taxonomy" id="36330"/>
    <lineage>
        <taxon>Eukaryota</taxon>
        <taxon>Sar</taxon>
        <taxon>Alveolata</taxon>
        <taxon>Apicomplexa</taxon>
        <taxon>Aconoidasida</taxon>
        <taxon>Haemosporida</taxon>
        <taxon>Plasmodiidae</taxon>
        <taxon>Plasmodium</taxon>
        <taxon>Plasmodium (Plasmodium)</taxon>
    </lineage>
</organism>